<dbReference type="OrthoDB" id="9792525at2"/>
<accession>A0A315EGZ3</accession>
<dbReference type="Pfam" id="PF09996">
    <property type="entry name" value="DUF2237"/>
    <property type="match status" value="1"/>
</dbReference>
<keyword evidence="2" id="KW-1185">Reference proteome</keyword>
<sequence>MSDNARNVLGEALVPCSYDPLTGYYRDGCCNTDDHDQGSHVVCAKVTQEFLDFSLARGNDLITPRLEYRFAGLKAGDRWCLCATRWKEALDAGVAPPVVLECTHERALAFVTLAQLQSHAIKAVDKP</sequence>
<dbReference type="PANTHER" id="PTHR37466:SF1">
    <property type="entry name" value="SLR1628 PROTEIN"/>
    <property type="match status" value="1"/>
</dbReference>
<dbReference type="Gene3D" id="3.30.56.110">
    <property type="entry name" value="Protein of unknown function DUF2237"/>
    <property type="match status" value="1"/>
</dbReference>
<dbReference type="PANTHER" id="PTHR37466">
    <property type="entry name" value="SLR1628 PROTEIN"/>
    <property type="match status" value="1"/>
</dbReference>
<dbReference type="RefSeq" id="WP_108311112.1">
    <property type="nucleotide sequence ID" value="NZ_NESN01000001.1"/>
</dbReference>
<protein>
    <recommendedName>
        <fullName evidence="3">DUF2237 domain-containing protein</fullName>
    </recommendedName>
</protein>
<dbReference type="Proteomes" id="UP000250790">
    <property type="component" value="Unassembled WGS sequence"/>
</dbReference>
<evidence type="ECO:0008006" key="3">
    <source>
        <dbReference type="Google" id="ProtNLM"/>
    </source>
</evidence>
<dbReference type="InterPro" id="IPR018714">
    <property type="entry name" value="DUF2237"/>
</dbReference>
<comment type="caution">
    <text evidence="1">The sequence shown here is derived from an EMBL/GenBank/DDBJ whole genome shotgun (WGS) entry which is preliminary data.</text>
</comment>
<organism evidence="1 2">
    <name type="scientific">Limnohabitans parvus II-B4</name>
    <dbReference type="NCBI Taxonomy" id="1293052"/>
    <lineage>
        <taxon>Bacteria</taxon>
        <taxon>Pseudomonadati</taxon>
        <taxon>Pseudomonadota</taxon>
        <taxon>Betaproteobacteria</taxon>
        <taxon>Burkholderiales</taxon>
        <taxon>Comamonadaceae</taxon>
        <taxon>Limnohabitans</taxon>
    </lineage>
</organism>
<gene>
    <name evidence="1" type="ORF">B9Z37_00460</name>
</gene>
<dbReference type="AlphaFoldDB" id="A0A315EGZ3"/>
<evidence type="ECO:0000313" key="2">
    <source>
        <dbReference type="Proteomes" id="UP000250790"/>
    </source>
</evidence>
<name>A0A315EGZ3_9BURK</name>
<reference evidence="1 2" key="1">
    <citation type="submission" date="2017-04" db="EMBL/GenBank/DDBJ databases">
        <title>Unexpected and diverse lifestyles within the genus Limnohabitans.</title>
        <authorList>
            <person name="Kasalicky V."/>
            <person name="Mehrshad M."/>
            <person name="Andrei S.-A."/>
            <person name="Salcher M."/>
            <person name="Kratochvilova H."/>
            <person name="Simek K."/>
            <person name="Ghai R."/>
        </authorList>
    </citation>
    <scope>NUCLEOTIDE SEQUENCE [LARGE SCALE GENOMIC DNA]</scope>
    <source>
        <strain evidence="1 2">II-B4</strain>
    </source>
</reference>
<evidence type="ECO:0000313" key="1">
    <source>
        <dbReference type="EMBL" id="PUE55104.1"/>
    </source>
</evidence>
<dbReference type="EMBL" id="NESN01000001">
    <property type="protein sequence ID" value="PUE55104.1"/>
    <property type="molecule type" value="Genomic_DNA"/>
</dbReference>
<proteinExistence type="predicted"/>